<keyword evidence="13" id="KW-0170">Cobalt</keyword>
<keyword evidence="8 10" id="KW-0479">Metal-binding</keyword>
<dbReference type="GO" id="GO:0019323">
    <property type="term" value="P:pentose catabolic process"/>
    <property type="evidence" value="ECO:0007669"/>
    <property type="project" value="UniProtKB-UniRule"/>
</dbReference>
<feature type="binding site" evidence="14">
    <location>
        <begin position="142"/>
        <end position="145"/>
    </location>
    <ligand>
        <name>substrate</name>
    </ligand>
</feature>
<dbReference type="Proteomes" id="UP000727962">
    <property type="component" value="Unassembled WGS sequence"/>
</dbReference>
<evidence type="ECO:0000256" key="13">
    <source>
        <dbReference type="PIRSR" id="PIRSR001461-2"/>
    </source>
</evidence>
<feature type="binding site" evidence="10 13">
    <location>
        <position position="33"/>
    </location>
    <ligand>
        <name>a divalent metal cation</name>
        <dbReference type="ChEBI" id="CHEBI:60240"/>
    </ligand>
</feature>
<dbReference type="SUPFAM" id="SSF51366">
    <property type="entry name" value="Ribulose-phoshate binding barrel"/>
    <property type="match status" value="1"/>
</dbReference>
<accession>A0A931PUS5</accession>
<dbReference type="PANTHER" id="PTHR11749">
    <property type="entry name" value="RIBULOSE-5-PHOSPHATE-3-EPIMERASE"/>
    <property type="match status" value="1"/>
</dbReference>
<dbReference type="HAMAP" id="MF_02227">
    <property type="entry name" value="RPE"/>
    <property type="match status" value="1"/>
</dbReference>
<comment type="cofactor">
    <cofactor evidence="3">
        <name>Co(2+)</name>
        <dbReference type="ChEBI" id="CHEBI:48828"/>
    </cofactor>
</comment>
<evidence type="ECO:0000256" key="14">
    <source>
        <dbReference type="PIRSR" id="PIRSR001461-3"/>
    </source>
</evidence>
<comment type="similarity">
    <text evidence="6 10 11">Belongs to the ribulose-phosphate 3-epimerase family.</text>
</comment>
<dbReference type="Pfam" id="PF00834">
    <property type="entry name" value="Ribul_P_3_epim"/>
    <property type="match status" value="1"/>
</dbReference>
<dbReference type="GO" id="GO:0005737">
    <property type="term" value="C:cytoplasm"/>
    <property type="evidence" value="ECO:0007669"/>
    <property type="project" value="UniProtKB-ARBA"/>
</dbReference>
<dbReference type="EMBL" id="JACOSL010000001">
    <property type="protein sequence ID" value="MBI1755475.1"/>
    <property type="molecule type" value="Genomic_DNA"/>
</dbReference>
<keyword evidence="13" id="KW-0862">Zinc</keyword>
<evidence type="ECO:0000256" key="7">
    <source>
        <dbReference type="ARBA" id="ARBA00013188"/>
    </source>
</evidence>
<dbReference type="InterPro" id="IPR000056">
    <property type="entry name" value="Ribul_P_3_epim-like"/>
</dbReference>
<comment type="caution">
    <text evidence="15">The sequence shown here is derived from an EMBL/GenBank/DDBJ whole genome shotgun (WGS) entry which is preliminary data.</text>
</comment>
<comment type="cofactor">
    <cofactor evidence="10 13">
        <name>a divalent metal cation</name>
        <dbReference type="ChEBI" id="CHEBI:60240"/>
    </cofactor>
    <text evidence="10 13">Binds 1 divalent metal cation per subunit.</text>
</comment>
<name>A0A931PUS5_FIMGI</name>
<comment type="caution">
    <text evidence="10">Lacks conserved residue(s) required for the propagation of feature annotation.</text>
</comment>
<gene>
    <name evidence="10 15" type="primary">rpe</name>
    <name evidence="15" type="ORF">HYR64_00015</name>
</gene>
<dbReference type="CDD" id="cd00429">
    <property type="entry name" value="RPE"/>
    <property type="match status" value="1"/>
</dbReference>
<feature type="binding site" evidence="10 13">
    <location>
        <position position="171"/>
    </location>
    <ligand>
        <name>a divalent metal cation</name>
        <dbReference type="ChEBI" id="CHEBI:60240"/>
    </ligand>
</feature>
<evidence type="ECO:0000256" key="9">
    <source>
        <dbReference type="ARBA" id="ARBA00023235"/>
    </source>
</evidence>
<comment type="catalytic activity">
    <reaction evidence="1 10 11">
        <text>D-ribulose 5-phosphate = D-xylulose 5-phosphate</text>
        <dbReference type="Rhea" id="RHEA:13677"/>
        <dbReference type="ChEBI" id="CHEBI:57737"/>
        <dbReference type="ChEBI" id="CHEBI:58121"/>
        <dbReference type="EC" id="5.1.3.1"/>
    </reaction>
</comment>
<evidence type="ECO:0000256" key="1">
    <source>
        <dbReference type="ARBA" id="ARBA00001782"/>
    </source>
</evidence>
<evidence type="ECO:0000256" key="2">
    <source>
        <dbReference type="ARBA" id="ARBA00001936"/>
    </source>
</evidence>
<comment type="pathway">
    <text evidence="10">Carbohydrate degradation.</text>
</comment>
<dbReference type="EC" id="5.1.3.1" evidence="7 10"/>
<evidence type="ECO:0000256" key="4">
    <source>
        <dbReference type="ARBA" id="ARBA00001947"/>
    </source>
</evidence>
<organism evidence="15 16">
    <name type="scientific">Fimbriimonas ginsengisoli</name>
    <dbReference type="NCBI Taxonomy" id="1005039"/>
    <lineage>
        <taxon>Bacteria</taxon>
        <taxon>Bacillati</taxon>
        <taxon>Armatimonadota</taxon>
        <taxon>Fimbriimonadia</taxon>
        <taxon>Fimbriimonadales</taxon>
        <taxon>Fimbriimonadaceae</taxon>
        <taxon>Fimbriimonas</taxon>
    </lineage>
</organism>
<dbReference type="InterPro" id="IPR026019">
    <property type="entry name" value="Ribul_P_3_epim"/>
</dbReference>
<evidence type="ECO:0000256" key="6">
    <source>
        <dbReference type="ARBA" id="ARBA00009541"/>
    </source>
</evidence>
<evidence type="ECO:0000256" key="3">
    <source>
        <dbReference type="ARBA" id="ARBA00001941"/>
    </source>
</evidence>
<feature type="active site" description="Proton donor" evidence="10 12">
    <location>
        <position position="171"/>
    </location>
</feature>
<comment type="function">
    <text evidence="10">Catalyzes the reversible epimerization of D-ribulose 5-phosphate to D-xylulose 5-phosphate.</text>
</comment>
<comment type="cofactor">
    <cofactor evidence="2">
        <name>Mn(2+)</name>
        <dbReference type="ChEBI" id="CHEBI:29035"/>
    </cofactor>
</comment>
<dbReference type="NCBIfam" id="TIGR01163">
    <property type="entry name" value="rpe"/>
    <property type="match status" value="1"/>
</dbReference>
<feature type="binding site" evidence="10 14">
    <location>
        <position position="8"/>
    </location>
    <ligand>
        <name>substrate</name>
    </ligand>
</feature>
<evidence type="ECO:0000256" key="8">
    <source>
        <dbReference type="ARBA" id="ARBA00022723"/>
    </source>
</evidence>
<evidence type="ECO:0000313" key="16">
    <source>
        <dbReference type="Proteomes" id="UP000727962"/>
    </source>
</evidence>
<dbReference type="InterPro" id="IPR011060">
    <property type="entry name" value="RibuloseP-bd_barrel"/>
</dbReference>
<evidence type="ECO:0000256" key="5">
    <source>
        <dbReference type="ARBA" id="ARBA00001954"/>
    </source>
</evidence>
<dbReference type="FunFam" id="3.20.20.70:FF:000004">
    <property type="entry name" value="Ribulose-phosphate 3-epimerase"/>
    <property type="match status" value="1"/>
</dbReference>
<keyword evidence="10 11" id="KW-0119">Carbohydrate metabolism</keyword>
<keyword evidence="9 10" id="KW-0413">Isomerase</keyword>
<reference evidence="15" key="1">
    <citation type="submission" date="2020-07" db="EMBL/GenBank/DDBJ databases">
        <title>Huge and variable diversity of episymbiotic CPR bacteria and DPANN archaea in groundwater ecosystems.</title>
        <authorList>
            <person name="He C.Y."/>
            <person name="Keren R."/>
            <person name="Whittaker M."/>
            <person name="Farag I.F."/>
            <person name="Doudna J."/>
            <person name="Cate J.H.D."/>
            <person name="Banfield J.F."/>
        </authorList>
    </citation>
    <scope>NUCLEOTIDE SEQUENCE</scope>
    <source>
        <strain evidence="15">NC_groundwater_17_Pr7_B-0.1um_64_12</strain>
    </source>
</reference>
<sequence length="214" mass="22723">MTCKIAPSILSFSQAAIAEPTRRLMAAGADWIHFDVMDGQFVPPITFGAALVASLRTLGNTPFEAHLMTLTPERHFEAFAKAGCRRITFHAEATHHAYRLAQSLHAMGLEAGLAINPATAVGAILPCLDTIDLALVMTVNPGWGGQKFIASTLAKVRKLREVAPDLEIEVDGGIDPDTLPIARAAGANVFVAGHYLASQDDPAQGLACLRKLCA</sequence>
<feature type="binding site" evidence="10 13">
    <location>
        <position position="66"/>
    </location>
    <ligand>
        <name>a divalent metal cation</name>
        <dbReference type="ChEBI" id="CHEBI:60240"/>
    </ligand>
</feature>
<feature type="binding site" evidence="14">
    <location>
        <position position="173"/>
    </location>
    <ligand>
        <name>substrate</name>
    </ligand>
</feature>
<evidence type="ECO:0000256" key="12">
    <source>
        <dbReference type="PIRSR" id="PIRSR001461-1"/>
    </source>
</evidence>
<dbReference type="NCBIfam" id="NF004076">
    <property type="entry name" value="PRK05581.1-4"/>
    <property type="match status" value="1"/>
</dbReference>
<dbReference type="PIRSF" id="PIRSF001461">
    <property type="entry name" value="RPE"/>
    <property type="match status" value="1"/>
</dbReference>
<dbReference type="PROSITE" id="PS01086">
    <property type="entry name" value="RIBUL_P_3_EPIMER_2"/>
    <property type="match status" value="1"/>
</dbReference>
<dbReference type="AlphaFoldDB" id="A0A931PUS5"/>
<feature type="binding site" evidence="10">
    <location>
        <begin position="171"/>
        <end position="173"/>
    </location>
    <ligand>
        <name>substrate</name>
    </ligand>
</feature>
<dbReference type="GO" id="GO:0004750">
    <property type="term" value="F:D-ribulose-phosphate 3-epimerase activity"/>
    <property type="evidence" value="ECO:0007669"/>
    <property type="project" value="UniProtKB-UniRule"/>
</dbReference>
<proteinExistence type="inferred from homology"/>
<comment type="cofactor">
    <cofactor evidence="5">
        <name>Fe(2+)</name>
        <dbReference type="ChEBI" id="CHEBI:29033"/>
    </cofactor>
</comment>
<comment type="cofactor">
    <cofactor evidence="4">
        <name>Zn(2+)</name>
        <dbReference type="ChEBI" id="CHEBI:29105"/>
    </cofactor>
</comment>
<evidence type="ECO:0000256" key="11">
    <source>
        <dbReference type="PIRNR" id="PIRNR001461"/>
    </source>
</evidence>
<feature type="binding site" evidence="10 13">
    <location>
        <position position="35"/>
    </location>
    <ligand>
        <name>a divalent metal cation</name>
        <dbReference type="ChEBI" id="CHEBI:60240"/>
    </ligand>
</feature>
<feature type="active site" description="Proton acceptor" evidence="10 12">
    <location>
        <position position="35"/>
    </location>
</feature>
<feature type="binding site" evidence="10 14">
    <location>
        <position position="66"/>
    </location>
    <ligand>
        <name>substrate</name>
    </ligand>
</feature>
<evidence type="ECO:0000256" key="10">
    <source>
        <dbReference type="HAMAP-Rule" id="MF_02227"/>
    </source>
</evidence>
<keyword evidence="13" id="KW-0464">Manganese</keyword>
<dbReference type="InterPro" id="IPR013785">
    <property type="entry name" value="Aldolase_TIM"/>
</dbReference>
<dbReference type="Gene3D" id="3.20.20.70">
    <property type="entry name" value="Aldolase class I"/>
    <property type="match status" value="1"/>
</dbReference>
<dbReference type="GO" id="GO:0006098">
    <property type="term" value="P:pentose-phosphate shunt"/>
    <property type="evidence" value="ECO:0007669"/>
    <property type="project" value="UniProtKB-UniRule"/>
</dbReference>
<dbReference type="GO" id="GO:0046872">
    <property type="term" value="F:metal ion binding"/>
    <property type="evidence" value="ECO:0007669"/>
    <property type="project" value="UniProtKB-UniRule"/>
</dbReference>
<evidence type="ECO:0000313" key="15">
    <source>
        <dbReference type="EMBL" id="MBI1755475.1"/>
    </source>
</evidence>
<protein>
    <recommendedName>
        <fullName evidence="7 10">Ribulose-phosphate 3-epimerase</fullName>
        <ecNumber evidence="7 10">5.1.3.1</ecNumber>
    </recommendedName>
</protein>